<protein>
    <submittedName>
        <fullName evidence="2">Uncharacterized protein</fullName>
    </submittedName>
</protein>
<dbReference type="AlphaFoldDB" id="A0ABD0T364"/>
<evidence type="ECO:0000313" key="2">
    <source>
        <dbReference type="EMBL" id="KAL0832447.1"/>
    </source>
</evidence>
<feature type="chain" id="PRO_5044853375" evidence="1">
    <location>
        <begin position="17"/>
        <end position="149"/>
    </location>
</feature>
<keyword evidence="1" id="KW-0732">Signal</keyword>
<dbReference type="Proteomes" id="UP001549921">
    <property type="component" value="Unassembled WGS sequence"/>
</dbReference>
<dbReference type="InterPro" id="IPR036116">
    <property type="entry name" value="FN3_sf"/>
</dbReference>
<evidence type="ECO:0000313" key="3">
    <source>
        <dbReference type="Proteomes" id="UP001549921"/>
    </source>
</evidence>
<accession>A0ABD0T364</accession>
<dbReference type="SUPFAM" id="SSF49265">
    <property type="entry name" value="Fibronectin type III"/>
    <property type="match status" value="1"/>
</dbReference>
<feature type="signal peptide" evidence="1">
    <location>
        <begin position="1"/>
        <end position="16"/>
    </location>
</feature>
<proteinExistence type="predicted"/>
<comment type="caution">
    <text evidence="2">The sequence shown here is derived from an EMBL/GenBank/DDBJ whole genome shotgun (WGS) entry which is preliminary data.</text>
</comment>
<organism evidence="2 3">
    <name type="scientific">Loxostege sticticalis</name>
    <name type="common">Beet webworm moth</name>
    <dbReference type="NCBI Taxonomy" id="481309"/>
    <lineage>
        <taxon>Eukaryota</taxon>
        <taxon>Metazoa</taxon>
        <taxon>Ecdysozoa</taxon>
        <taxon>Arthropoda</taxon>
        <taxon>Hexapoda</taxon>
        <taxon>Insecta</taxon>
        <taxon>Pterygota</taxon>
        <taxon>Neoptera</taxon>
        <taxon>Endopterygota</taxon>
        <taxon>Lepidoptera</taxon>
        <taxon>Glossata</taxon>
        <taxon>Ditrysia</taxon>
        <taxon>Pyraloidea</taxon>
        <taxon>Crambidae</taxon>
        <taxon>Pyraustinae</taxon>
        <taxon>Loxostege</taxon>
    </lineage>
</organism>
<dbReference type="EMBL" id="JBEDNZ010000010">
    <property type="protein sequence ID" value="KAL0832447.1"/>
    <property type="molecule type" value="Genomic_DNA"/>
</dbReference>
<dbReference type="Gene3D" id="2.60.40.10">
    <property type="entry name" value="Immunoglobulins"/>
    <property type="match status" value="1"/>
</dbReference>
<sequence>MMKCLYFLLFVAVAQAFVTREAHNTQLVQSYIPRPHINNTIIIITDTMLYFKVEWETRTNSDKPILGYREEIHPNTRLFADFQDIIVYGDQHIAAVAQFKRGLWYQSRVQAFTQDGYGPMSLMQGFRINPLGYGQRVADQIEKEEEKEE</sequence>
<dbReference type="InterPro" id="IPR013783">
    <property type="entry name" value="Ig-like_fold"/>
</dbReference>
<gene>
    <name evidence="2" type="ORF">ABMA28_000679</name>
</gene>
<evidence type="ECO:0000256" key="1">
    <source>
        <dbReference type="SAM" id="SignalP"/>
    </source>
</evidence>
<name>A0ABD0T364_LOXSC</name>
<reference evidence="2 3" key="1">
    <citation type="submission" date="2024-06" db="EMBL/GenBank/DDBJ databases">
        <title>A chromosome-level genome assembly of beet webworm, Loxostege sticticalis.</title>
        <authorList>
            <person name="Zhang Y."/>
        </authorList>
    </citation>
    <scope>NUCLEOTIDE SEQUENCE [LARGE SCALE GENOMIC DNA]</scope>
    <source>
        <strain evidence="2">AQ028</strain>
        <tissue evidence="2">Male pupae</tissue>
    </source>
</reference>